<proteinExistence type="predicted"/>
<dbReference type="Gene3D" id="2.60.120.200">
    <property type="match status" value="1"/>
</dbReference>
<keyword evidence="3" id="KW-0472">Membrane</keyword>
<dbReference type="EC" id="3.4.24.-" evidence="2"/>
<dbReference type="PANTHER" id="PTHR10127">
    <property type="entry name" value="DISCOIDIN, CUB, EGF, LAMININ , AND ZINC METALLOPROTEASE DOMAIN CONTAINING"/>
    <property type="match status" value="1"/>
</dbReference>
<evidence type="ECO:0000259" key="5">
    <source>
        <dbReference type="PROSITE" id="PS51864"/>
    </source>
</evidence>
<comment type="caution">
    <text evidence="1">Lacks conserved residue(s) required for the propagation of feature annotation.</text>
</comment>
<dbReference type="SMART" id="SM00235">
    <property type="entry name" value="ZnMc"/>
    <property type="match status" value="1"/>
</dbReference>
<reference evidence="6" key="1">
    <citation type="submission" date="2025-08" db="UniProtKB">
        <authorList>
            <consortium name="Ensembl"/>
        </authorList>
    </citation>
    <scope>IDENTIFICATION</scope>
</reference>
<dbReference type="InterPro" id="IPR024079">
    <property type="entry name" value="MetalloPept_cat_dom_sf"/>
</dbReference>
<keyword evidence="7" id="KW-1185">Reference proteome</keyword>
<dbReference type="GO" id="GO:0006508">
    <property type="term" value="P:proteolysis"/>
    <property type="evidence" value="ECO:0007669"/>
    <property type="project" value="UniProtKB-KW"/>
</dbReference>
<dbReference type="InterPro" id="IPR006026">
    <property type="entry name" value="Peptidase_Metallo"/>
</dbReference>
<dbReference type="SUPFAM" id="SSF55486">
    <property type="entry name" value="Metalloproteases ('zincins'), catalytic domain"/>
    <property type="match status" value="1"/>
</dbReference>
<dbReference type="InterPro" id="IPR013320">
    <property type="entry name" value="ConA-like_dom_sf"/>
</dbReference>
<keyword evidence="1 2" id="KW-0862">Zinc</keyword>
<dbReference type="InterPro" id="IPR001506">
    <property type="entry name" value="Peptidase_M12A"/>
</dbReference>
<dbReference type="Pfam" id="PF00629">
    <property type="entry name" value="MAM"/>
    <property type="match status" value="1"/>
</dbReference>
<dbReference type="InterPro" id="IPR000998">
    <property type="entry name" value="MAM_dom"/>
</dbReference>
<feature type="binding site" evidence="1">
    <location>
        <position position="168"/>
    </location>
    <ligand>
        <name>Zn(2+)</name>
        <dbReference type="ChEBI" id="CHEBI:29105"/>
        <note>catalytic</note>
    </ligand>
</feature>
<dbReference type="SUPFAM" id="SSF49599">
    <property type="entry name" value="TRAF domain-like"/>
    <property type="match status" value="1"/>
</dbReference>
<evidence type="ECO:0000313" key="7">
    <source>
        <dbReference type="Proteomes" id="UP000261600"/>
    </source>
</evidence>
<evidence type="ECO:0000259" key="4">
    <source>
        <dbReference type="PROSITE" id="PS50060"/>
    </source>
</evidence>
<keyword evidence="3" id="KW-0812">Transmembrane</keyword>
<comment type="cofactor">
    <cofactor evidence="1 2">
        <name>Zn(2+)</name>
        <dbReference type="ChEBI" id="CHEBI:29105"/>
    </cofactor>
    <text evidence="1 2">Binds 1 zinc ion per subunit.</text>
</comment>
<feature type="binding site" evidence="1">
    <location>
        <position position="164"/>
    </location>
    <ligand>
        <name>Zn(2+)</name>
        <dbReference type="ChEBI" id="CHEBI:29105"/>
        <note>catalytic</note>
    </ligand>
</feature>
<dbReference type="SMART" id="SM00137">
    <property type="entry name" value="MAM"/>
    <property type="match status" value="1"/>
</dbReference>
<evidence type="ECO:0000256" key="1">
    <source>
        <dbReference type="PROSITE-ProRule" id="PRU01211"/>
    </source>
</evidence>
<sequence length="668" mass="76360">MCSLCLISELYVCGRICFLPCTSLHLFEGDITKVSNLHHLSCCFLDMLYSIFSYLFLFFIPPKEVKRKKRVTRNAILNTKYLWDNPVPFVLEDSLDMNAKGVILQAFEHFRLKSCIDFKPRTSEEYYLSVRGNTGCSSYVARVIKGGQVISIGKECGYLGTVEHEFLHALGFYHEQSRYDRDDYITIIWKNIRDGFERNFKKLTLNSSTSLNAPYDYLSVMHYGKDFFSKNSESTIATKLPQYQNKIGQRLEMSPIDVYKLNRLYNCSTTVSFMEYCSFSSANICGMNYCEQGLTKGWKRMSVAASGPFTDYTNLNKKGGYFMHASTASGQEGDSAWLETKRMRPTRECHVQCLQFYYYHSGSQSDQLNIWIREFQDETDSTGNLRLMEQITGRPTFAWQFYKVPLNVSKPFQIVFEVRNGNEVSSGGFSIDDINLSESECPHNVWQIPDFKTLLTTSDNNSYLFSPRMYSTEGYAYQVIIVLRKTFFGVYFHLVSGDNDSTLEWPCPWRQVTLIMLDKHPQVQQQMSKQITLTTDPSSGESTAETSIFDNPHKVGTLFTMNGETYYANPDNGLNFFFSLEEISSQDFLRGDTAVFLISLTGELSWLVISNMLFILIVRWMVVVVSMLVAGDNGCSCVMEGCWEKEAFLRGCPPDGSVDLPALSHSNI</sequence>
<dbReference type="CDD" id="cd06263">
    <property type="entry name" value="MAM"/>
    <property type="match status" value="1"/>
</dbReference>
<protein>
    <recommendedName>
        <fullName evidence="2">Metalloendopeptidase</fullName>
        <ecNumber evidence="2">3.4.24.-</ecNumber>
    </recommendedName>
</protein>
<dbReference type="Pfam" id="PF01400">
    <property type="entry name" value="Astacin"/>
    <property type="match status" value="1"/>
</dbReference>
<dbReference type="FunFam" id="2.60.210.10:FF:000009">
    <property type="entry name" value="Meprin A subunit"/>
    <property type="match status" value="1"/>
</dbReference>
<keyword evidence="3" id="KW-1133">Transmembrane helix</keyword>
<feature type="domain" description="Peptidase M12A" evidence="5">
    <location>
        <begin position="74"/>
        <end position="268"/>
    </location>
</feature>
<feature type="transmembrane region" description="Helical" evidence="3">
    <location>
        <begin position="606"/>
        <end position="629"/>
    </location>
</feature>
<dbReference type="PROSITE" id="PS51864">
    <property type="entry name" value="ASTACIN"/>
    <property type="match status" value="1"/>
</dbReference>
<dbReference type="PRINTS" id="PR00480">
    <property type="entry name" value="ASTACIN"/>
</dbReference>
<organism evidence="6 7">
    <name type="scientific">Monopterus albus</name>
    <name type="common">Swamp eel</name>
    <dbReference type="NCBI Taxonomy" id="43700"/>
    <lineage>
        <taxon>Eukaryota</taxon>
        <taxon>Metazoa</taxon>
        <taxon>Chordata</taxon>
        <taxon>Craniata</taxon>
        <taxon>Vertebrata</taxon>
        <taxon>Euteleostomi</taxon>
        <taxon>Actinopterygii</taxon>
        <taxon>Neopterygii</taxon>
        <taxon>Teleostei</taxon>
        <taxon>Neoteleostei</taxon>
        <taxon>Acanthomorphata</taxon>
        <taxon>Anabantaria</taxon>
        <taxon>Synbranchiformes</taxon>
        <taxon>Synbranchidae</taxon>
        <taxon>Monopterus</taxon>
    </lineage>
</organism>
<keyword evidence="1 2" id="KW-0482">Metalloprotease</keyword>
<dbReference type="PANTHER" id="PTHR10127:SF903">
    <property type="entry name" value="MEPRIN A SUBUNIT"/>
    <property type="match status" value="1"/>
</dbReference>
<dbReference type="GO" id="GO:0016020">
    <property type="term" value="C:membrane"/>
    <property type="evidence" value="ECO:0007669"/>
    <property type="project" value="InterPro"/>
</dbReference>
<dbReference type="Gene3D" id="3.40.390.10">
    <property type="entry name" value="Collagenase (Catalytic Domain)"/>
    <property type="match status" value="1"/>
</dbReference>
<dbReference type="Proteomes" id="UP000261600">
    <property type="component" value="Unplaced"/>
</dbReference>
<feature type="domain" description="MAM" evidence="4">
    <location>
        <begin position="275"/>
        <end position="443"/>
    </location>
</feature>
<dbReference type="PRINTS" id="PR00020">
    <property type="entry name" value="MAMDOMAIN"/>
</dbReference>
<feature type="binding site" evidence="1">
    <location>
        <position position="174"/>
    </location>
    <ligand>
        <name>Zn(2+)</name>
        <dbReference type="ChEBI" id="CHEBI:29105"/>
        <note>catalytic</note>
    </ligand>
</feature>
<dbReference type="PROSITE" id="PS50060">
    <property type="entry name" value="MAM_2"/>
    <property type="match status" value="1"/>
</dbReference>
<accession>A0A3Q3JIW1</accession>
<keyword evidence="1 2" id="KW-0479">Metal-binding</keyword>
<dbReference type="InterPro" id="IPR008974">
    <property type="entry name" value="TRAF-like"/>
</dbReference>
<evidence type="ECO:0000256" key="3">
    <source>
        <dbReference type="SAM" id="Phobius"/>
    </source>
</evidence>
<dbReference type="Pfam" id="PF22486">
    <property type="entry name" value="MATH_2"/>
    <property type="match status" value="1"/>
</dbReference>
<keyword evidence="1 2" id="KW-0645">Protease</keyword>
<evidence type="ECO:0000313" key="6">
    <source>
        <dbReference type="Ensembl" id="ENSMALP00000019658.1"/>
    </source>
</evidence>
<keyword evidence="1 2" id="KW-0378">Hydrolase</keyword>
<dbReference type="AlphaFoldDB" id="A0A3Q3JIW1"/>
<dbReference type="SUPFAM" id="SSF49899">
    <property type="entry name" value="Concanavalin A-like lectins/glucanases"/>
    <property type="match status" value="1"/>
</dbReference>
<dbReference type="GO" id="GO:0008270">
    <property type="term" value="F:zinc ion binding"/>
    <property type="evidence" value="ECO:0007669"/>
    <property type="project" value="UniProtKB-UniRule"/>
</dbReference>
<dbReference type="Ensembl" id="ENSMALT00000020047.1">
    <property type="protein sequence ID" value="ENSMALP00000019658.1"/>
    <property type="gene ID" value="ENSMALG00000013721.1"/>
</dbReference>
<reference evidence="6" key="2">
    <citation type="submission" date="2025-09" db="UniProtKB">
        <authorList>
            <consortium name="Ensembl"/>
        </authorList>
    </citation>
    <scope>IDENTIFICATION</scope>
</reference>
<dbReference type="Gene3D" id="2.60.210.10">
    <property type="entry name" value="Apoptosis, Tumor Necrosis Factor Receptor Associated Protein 2, Chain A"/>
    <property type="match status" value="1"/>
</dbReference>
<dbReference type="GO" id="GO:0004222">
    <property type="term" value="F:metalloendopeptidase activity"/>
    <property type="evidence" value="ECO:0007669"/>
    <property type="project" value="UniProtKB-UniRule"/>
</dbReference>
<feature type="active site" evidence="1">
    <location>
        <position position="165"/>
    </location>
</feature>
<evidence type="ECO:0000256" key="2">
    <source>
        <dbReference type="RuleBase" id="RU361183"/>
    </source>
</evidence>
<name>A0A3Q3JIW1_MONAL</name>
<dbReference type="InterPro" id="IPR002083">
    <property type="entry name" value="MATH/TRAF_dom"/>
</dbReference>